<evidence type="ECO:0000259" key="2">
    <source>
        <dbReference type="PROSITE" id="PS50053"/>
    </source>
</evidence>
<dbReference type="EMBL" id="HBEJ01000616">
    <property type="protein sequence ID" value="CAD8359241.1"/>
    <property type="molecule type" value="Transcribed_RNA"/>
</dbReference>
<dbReference type="AlphaFoldDB" id="A0A7S0ACW1"/>
<dbReference type="FunFam" id="3.10.20.90:FF:000202">
    <property type="entry name" value="Small ubiquitin-related modifier I"/>
    <property type="match status" value="1"/>
</dbReference>
<dbReference type="PROSITE" id="PS50053">
    <property type="entry name" value="UBIQUITIN_2"/>
    <property type="match status" value="1"/>
</dbReference>
<accession>A0A7S0ACW1</accession>
<feature type="compositionally biased region" description="Polar residues" evidence="1">
    <location>
        <begin position="1"/>
        <end position="35"/>
    </location>
</feature>
<protein>
    <recommendedName>
        <fullName evidence="2">Ubiquitin-like domain-containing protein</fullName>
    </recommendedName>
</protein>
<dbReference type="SUPFAM" id="SSF54236">
    <property type="entry name" value="Ubiquitin-like"/>
    <property type="match status" value="1"/>
</dbReference>
<name>A0A7S0ACW1_9STRA</name>
<dbReference type="Pfam" id="PF11976">
    <property type="entry name" value="Rad60-SLD"/>
    <property type="match status" value="1"/>
</dbReference>
<feature type="domain" description="Ubiquitin-like" evidence="2">
    <location>
        <begin position="42"/>
        <end position="119"/>
    </location>
</feature>
<sequence>MFLLSTGPNKATTRHQNLNQPQPNSKTNTTTNATMSEEAENEQLTIRIKDGNGEETQFKIKKTTKMGKVFKAYAERKGISQSTLRFLLDGERVADDQTAKMLELEDGDQIDAVLEQVGGSA</sequence>
<dbReference type="InterPro" id="IPR029071">
    <property type="entry name" value="Ubiquitin-like_domsf"/>
</dbReference>
<dbReference type="PANTHER" id="PTHR10562">
    <property type="entry name" value="SMALL UBIQUITIN-RELATED MODIFIER"/>
    <property type="match status" value="1"/>
</dbReference>
<evidence type="ECO:0000313" key="3">
    <source>
        <dbReference type="EMBL" id="CAD8359241.1"/>
    </source>
</evidence>
<feature type="region of interest" description="Disordered" evidence="1">
    <location>
        <begin position="1"/>
        <end position="53"/>
    </location>
</feature>
<dbReference type="InterPro" id="IPR000626">
    <property type="entry name" value="Ubiquitin-like_dom"/>
</dbReference>
<dbReference type="Gene3D" id="3.10.20.90">
    <property type="entry name" value="Phosphatidylinositol 3-kinase Catalytic Subunit, Chain A, domain 1"/>
    <property type="match status" value="1"/>
</dbReference>
<organism evidence="3">
    <name type="scientific">Minutocellus polymorphus</name>
    <dbReference type="NCBI Taxonomy" id="265543"/>
    <lineage>
        <taxon>Eukaryota</taxon>
        <taxon>Sar</taxon>
        <taxon>Stramenopiles</taxon>
        <taxon>Ochrophyta</taxon>
        <taxon>Bacillariophyta</taxon>
        <taxon>Mediophyceae</taxon>
        <taxon>Cymatosirophycidae</taxon>
        <taxon>Cymatosirales</taxon>
        <taxon>Cymatosiraceae</taxon>
        <taxon>Minutocellus</taxon>
    </lineage>
</organism>
<evidence type="ECO:0000256" key="1">
    <source>
        <dbReference type="SAM" id="MobiDB-lite"/>
    </source>
</evidence>
<reference evidence="3" key="1">
    <citation type="submission" date="2021-01" db="EMBL/GenBank/DDBJ databases">
        <authorList>
            <person name="Corre E."/>
            <person name="Pelletier E."/>
            <person name="Niang G."/>
            <person name="Scheremetjew M."/>
            <person name="Finn R."/>
            <person name="Kale V."/>
            <person name="Holt S."/>
            <person name="Cochrane G."/>
            <person name="Meng A."/>
            <person name="Brown T."/>
            <person name="Cohen L."/>
        </authorList>
    </citation>
    <scope>NUCLEOTIDE SEQUENCE</scope>
    <source>
        <strain evidence="3">CCMP3303</strain>
    </source>
</reference>
<gene>
    <name evidence="3" type="ORF">MPOL1434_LOCUS375</name>
</gene>
<dbReference type="SMART" id="SM00213">
    <property type="entry name" value="UBQ"/>
    <property type="match status" value="1"/>
</dbReference>
<dbReference type="InterPro" id="IPR022617">
    <property type="entry name" value="Rad60/SUMO-like_dom"/>
</dbReference>
<proteinExistence type="predicted"/>